<gene>
    <name evidence="1" type="ORF">LAFE_0C06634G</name>
</gene>
<organism evidence="1 2">
    <name type="scientific">Lachancea fermentati</name>
    <name type="common">Zygosaccharomyces fermentati</name>
    <dbReference type="NCBI Taxonomy" id="4955"/>
    <lineage>
        <taxon>Eukaryota</taxon>
        <taxon>Fungi</taxon>
        <taxon>Dikarya</taxon>
        <taxon>Ascomycota</taxon>
        <taxon>Saccharomycotina</taxon>
        <taxon>Saccharomycetes</taxon>
        <taxon>Saccharomycetales</taxon>
        <taxon>Saccharomycetaceae</taxon>
        <taxon>Lachancea</taxon>
    </lineage>
</organism>
<sequence length="281" mass="32301">MIQNVSGISPKNQHLLNGIVRELALSFSKPALEFIDLLIESFMYPKGNDNPSSRMLGCYENSDPVQKEIKGSDSDYTFEPHDLGYGRLLEMIHLRQLILKIKNGEKSFPSVDSSEYIPSLLAVLEEIHTFMIHLLKELSNYIEVIGSAVIFKEILTEHLPNFRHAFHAFKSFNEILQHLMETVKRTGVSDDEVFQINQKTIELIKKFTVDNVLWFEELMTGSKALKEYLLFEDCELKPIENVNALNEGLPKSISAAINSPQFEDFLQIRKAKLRVCHRRVF</sequence>
<dbReference type="AlphaFoldDB" id="A0A1G4MA18"/>
<dbReference type="OMA" id="HTKMIND"/>
<dbReference type="EMBL" id="LT598485">
    <property type="protein sequence ID" value="SCW00548.1"/>
    <property type="molecule type" value="Genomic_DNA"/>
</dbReference>
<dbReference type="OrthoDB" id="4067935at2759"/>
<proteinExistence type="predicted"/>
<dbReference type="Proteomes" id="UP000190831">
    <property type="component" value="Chromosome C"/>
</dbReference>
<keyword evidence="2" id="KW-1185">Reference proteome</keyword>
<accession>A0A1G4MA18</accession>
<reference evidence="1 2" key="1">
    <citation type="submission" date="2016-03" db="EMBL/GenBank/DDBJ databases">
        <authorList>
            <person name="Devillers H."/>
        </authorList>
    </citation>
    <scope>NUCLEOTIDE SEQUENCE [LARGE SCALE GENOMIC DNA]</scope>
    <source>
        <strain evidence="1">CBS 6772</strain>
    </source>
</reference>
<protein>
    <submittedName>
        <fullName evidence="1">LAFE_0C06634g1_1</fullName>
    </submittedName>
</protein>
<evidence type="ECO:0000313" key="2">
    <source>
        <dbReference type="Proteomes" id="UP000190831"/>
    </source>
</evidence>
<name>A0A1G4MA18_LACFM</name>
<evidence type="ECO:0000313" key="1">
    <source>
        <dbReference type="EMBL" id="SCW00548.1"/>
    </source>
</evidence>